<dbReference type="Pfam" id="PF09745">
    <property type="entry name" value="NSRP1_N"/>
    <property type="match status" value="1"/>
</dbReference>
<sequence length="349" mass="39697">MKPIRHGSINKKSSNSNTNSSGGVKKNNVFGGGESDSDSDDSGIRSRKKNPFKRQNSKTLNDLNNERAINANKNSKSITNLDVDSNLDYTYDDVYDNMKAADENYKKKKSINDSEASKNLISNLSNAKIIRNLHKFENNEKIISQQREIDEKLGDGELKDKEVFVTDSYKNYKEFVKSEIDSQRSKLDSASSSGAPLSFHQRQLEQADERYDALASSIKKSTPVEYSSSVSGTLEDDLQDESQLNDHINEKKESSELQLIGGLNIVKKKLQVHRGYKDDKSKFNGKYGFNYQNHQSKTTSVKKENSEKKKKYLEKLKSIIASKLTEDDLKSFKERYLERKMLKQNLNVS</sequence>
<evidence type="ECO:0000256" key="3">
    <source>
        <dbReference type="SAM" id="MobiDB-lite"/>
    </source>
</evidence>
<evidence type="ECO:0000313" key="5">
    <source>
        <dbReference type="EMBL" id="GME69328.1"/>
    </source>
</evidence>
<dbReference type="EMBL" id="BSXN01000643">
    <property type="protein sequence ID" value="GME69328.1"/>
    <property type="molecule type" value="Genomic_DNA"/>
</dbReference>
<evidence type="ECO:0000259" key="4">
    <source>
        <dbReference type="Pfam" id="PF09745"/>
    </source>
</evidence>
<accession>A0A9W6WGE2</accession>
<dbReference type="InterPro" id="IPR053246">
    <property type="entry name" value="NS_splicing_regulatory_protein"/>
</dbReference>
<name>A0A9W6WGE2_CANBO</name>
<evidence type="ECO:0000313" key="6">
    <source>
        <dbReference type="Proteomes" id="UP001165120"/>
    </source>
</evidence>
<protein>
    <submittedName>
        <fullName evidence="5">Unnamed protein product</fullName>
    </submittedName>
</protein>
<feature type="compositionally biased region" description="Low complexity" evidence="3">
    <location>
        <begin position="10"/>
        <end position="29"/>
    </location>
</feature>
<dbReference type="PANTHER" id="PTHR47845">
    <property type="entry name" value="NUCLEAR SPECKLE SPLICING REGULATORY PROTEIN 1 HOMOLOG"/>
    <property type="match status" value="1"/>
</dbReference>
<keyword evidence="6" id="KW-1185">Reference proteome</keyword>
<dbReference type="Proteomes" id="UP001165120">
    <property type="component" value="Unassembled WGS sequence"/>
</dbReference>
<feature type="region of interest" description="Disordered" evidence="3">
    <location>
        <begin position="1"/>
        <end position="65"/>
    </location>
</feature>
<dbReference type="InterPro" id="IPR018612">
    <property type="entry name" value="NSRP1_N"/>
</dbReference>
<dbReference type="GO" id="GO:0000381">
    <property type="term" value="P:regulation of alternative mRNA splicing, via spliceosome"/>
    <property type="evidence" value="ECO:0007669"/>
    <property type="project" value="InterPro"/>
</dbReference>
<comment type="caution">
    <text evidence="5">The sequence shown here is derived from an EMBL/GenBank/DDBJ whole genome shotgun (WGS) entry which is preliminary data.</text>
</comment>
<comment type="similarity">
    <text evidence="1">Belongs to the NSRP1 family.</text>
</comment>
<feature type="compositionally biased region" description="Basic residues" evidence="3">
    <location>
        <begin position="45"/>
        <end position="56"/>
    </location>
</feature>
<gene>
    <name evidence="5" type="ORF">Cboi02_000223600</name>
</gene>
<dbReference type="AlphaFoldDB" id="A0A9W6WGE2"/>
<organism evidence="5 6">
    <name type="scientific">Candida boidinii</name>
    <name type="common">Yeast</name>
    <dbReference type="NCBI Taxonomy" id="5477"/>
    <lineage>
        <taxon>Eukaryota</taxon>
        <taxon>Fungi</taxon>
        <taxon>Dikarya</taxon>
        <taxon>Ascomycota</taxon>
        <taxon>Saccharomycotina</taxon>
        <taxon>Pichiomycetes</taxon>
        <taxon>Pichiales</taxon>
        <taxon>Pichiaceae</taxon>
        <taxon>Ogataea</taxon>
        <taxon>Ogataea/Candida clade</taxon>
    </lineage>
</organism>
<evidence type="ECO:0000256" key="2">
    <source>
        <dbReference type="ARBA" id="ARBA00023054"/>
    </source>
</evidence>
<dbReference type="PANTHER" id="PTHR47845:SF1">
    <property type="entry name" value="NUCLEAR SPECKLE SPLICING REGULATORY PROTEIN 1 HOMOLOG"/>
    <property type="match status" value="1"/>
</dbReference>
<reference evidence="5" key="1">
    <citation type="submission" date="2023-04" db="EMBL/GenBank/DDBJ databases">
        <title>Candida boidinii NBRC 10035.</title>
        <authorList>
            <person name="Ichikawa N."/>
            <person name="Sato H."/>
            <person name="Tonouchi N."/>
        </authorList>
    </citation>
    <scope>NUCLEOTIDE SEQUENCE</scope>
    <source>
        <strain evidence="5">NBRC 10035</strain>
    </source>
</reference>
<keyword evidence="2" id="KW-0175">Coiled coil</keyword>
<proteinExistence type="inferred from homology"/>
<feature type="domain" description="Nuclear speckle splicing regulatory protein 1 N-terminal" evidence="4">
    <location>
        <begin position="81"/>
        <end position="185"/>
    </location>
</feature>
<evidence type="ECO:0000256" key="1">
    <source>
        <dbReference type="ARBA" id="ARBA00010126"/>
    </source>
</evidence>